<feature type="region of interest" description="Disordered" evidence="1">
    <location>
        <begin position="197"/>
        <end position="225"/>
    </location>
</feature>
<gene>
    <name evidence="2" type="ORF">PIB30_023407</name>
</gene>
<feature type="compositionally biased region" description="Polar residues" evidence="1">
    <location>
        <begin position="82"/>
        <end position="94"/>
    </location>
</feature>
<feature type="region of interest" description="Disordered" evidence="1">
    <location>
        <begin position="73"/>
        <end position="94"/>
    </location>
</feature>
<evidence type="ECO:0000313" key="3">
    <source>
        <dbReference type="Proteomes" id="UP001341840"/>
    </source>
</evidence>
<reference evidence="2 3" key="1">
    <citation type="journal article" date="2023" name="Plants (Basel)">
        <title>Bridging the Gap: Combining Genomics and Transcriptomics Approaches to Understand Stylosanthes scabra, an Orphan Legume from the Brazilian Caatinga.</title>
        <authorList>
            <person name="Ferreira-Neto J.R.C."/>
            <person name="da Silva M.D."/>
            <person name="Binneck E."/>
            <person name="de Melo N.F."/>
            <person name="da Silva R.H."/>
            <person name="de Melo A.L.T.M."/>
            <person name="Pandolfi V."/>
            <person name="Bustamante F.O."/>
            <person name="Brasileiro-Vidal A.C."/>
            <person name="Benko-Iseppon A.M."/>
        </authorList>
    </citation>
    <scope>NUCLEOTIDE SEQUENCE [LARGE SCALE GENOMIC DNA]</scope>
    <source>
        <tissue evidence="2">Leaves</tissue>
    </source>
</reference>
<evidence type="ECO:0000256" key="1">
    <source>
        <dbReference type="SAM" id="MobiDB-lite"/>
    </source>
</evidence>
<sequence length="238" mass="26405">MSDLCKQVGYDRPVTWKGPHEVMDDIGPISTSRLEKCPGSSIKEACEAKPNWFGVPSKNRKGHDLLIARNQGRVPMHDPENSGANSPPSPQQVYSTPINTPHPCRFDISEHTILLCLNSAKTLSDLSVGVFCRFSPQPVSLEIHLFDSLRQPNLGANWAHLVPYSPRNIGAVAGDRFPSLDKWRITKKTDGLRLRIPKQLQSRAHGASGKQSSLGKSRQPHDVLRSHIPNQLTMSLWA</sequence>
<proteinExistence type="predicted"/>
<organism evidence="2 3">
    <name type="scientific">Stylosanthes scabra</name>
    <dbReference type="NCBI Taxonomy" id="79078"/>
    <lineage>
        <taxon>Eukaryota</taxon>
        <taxon>Viridiplantae</taxon>
        <taxon>Streptophyta</taxon>
        <taxon>Embryophyta</taxon>
        <taxon>Tracheophyta</taxon>
        <taxon>Spermatophyta</taxon>
        <taxon>Magnoliopsida</taxon>
        <taxon>eudicotyledons</taxon>
        <taxon>Gunneridae</taxon>
        <taxon>Pentapetalae</taxon>
        <taxon>rosids</taxon>
        <taxon>fabids</taxon>
        <taxon>Fabales</taxon>
        <taxon>Fabaceae</taxon>
        <taxon>Papilionoideae</taxon>
        <taxon>50 kb inversion clade</taxon>
        <taxon>dalbergioids sensu lato</taxon>
        <taxon>Dalbergieae</taxon>
        <taxon>Pterocarpus clade</taxon>
        <taxon>Stylosanthes</taxon>
    </lineage>
</organism>
<name>A0ABU6X9M5_9FABA</name>
<dbReference type="EMBL" id="JASCZI010211530">
    <property type="protein sequence ID" value="MED6193885.1"/>
    <property type="molecule type" value="Genomic_DNA"/>
</dbReference>
<evidence type="ECO:0000313" key="2">
    <source>
        <dbReference type="EMBL" id="MED6193885.1"/>
    </source>
</evidence>
<protein>
    <submittedName>
        <fullName evidence="2">Uncharacterized protein</fullName>
    </submittedName>
</protein>
<accession>A0ABU6X9M5</accession>
<comment type="caution">
    <text evidence="2">The sequence shown here is derived from an EMBL/GenBank/DDBJ whole genome shotgun (WGS) entry which is preliminary data.</text>
</comment>
<dbReference type="Proteomes" id="UP001341840">
    <property type="component" value="Unassembled WGS sequence"/>
</dbReference>
<keyword evidence="3" id="KW-1185">Reference proteome</keyword>